<keyword evidence="2" id="KW-1185">Reference proteome</keyword>
<reference evidence="1" key="1">
    <citation type="submission" date="2022-06" db="EMBL/GenBank/DDBJ databases">
        <title>New cyanobacteria of genus Symplocastrum in benthos of Lake Baikal.</title>
        <authorList>
            <person name="Sorokovikova E."/>
            <person name="Tikhonova I."/>
            <person name="Krasnopeev A."/>
            <person name="Evseev P."/>
            <person name="Gladkikh A."/>
            <person name="Belykh O."/>
        </authorList>
    </citation>
    <scope>NUCLEOTIDE SEQUENCE</scope>
    <source>
        <strain evidence="1">BBK-W-15</strain>
    </source>
</reference>
<proteinExistence type="predicted"/>
<dbReference type="GO" id="GO:0005509">
    <property type="term" value="F:calcium ion binding"/>
    <property type="evidence" value="ECO:0007669"/>
    <property type="project" value="InterPro"/>
</dbReference>
<dbReference type="AlphaFoldDB" id="A0AAE3GTP8"/>
<evidence type="ECO:0008006" key="3">
    <source>
        <dbReference type="Google" id="ProtNLM"/>
    </source>
</evidence>
<dbReference type="Pfam" id="PF00353">
    <property type="entry name" value="HemolysinCabind"/>
    <property type="match status" value="1"/>
</dbReference>
<dbReference type="SUPFAM" id="SSF51120">
    <property type="entry name" value="beta-Roll"/>
    <property type="match status" value="1"/>
</dbReference>
<gene>
    <name evidence="1" type="ORF">NJ959_14050</name>
</gene>
<dbReference type="Gene3D" id="2.150.10.10">
    <property type="entry name" value="Serralysin-like metalloprotease, C-terminal"/>
    <property type="match status" value="1"/>
</dbReference>
<dbReference type="EMBL" id="JAMZMM010000125">
    <property type="protein sequence ID" value="MCP2729573.1"/>
    <property type="molecule type" value="Genomic_DNA"/>
</dbReference>
<name>A0AAE3GTP8_9CYAN</name>
<evidence type="ECO:0000313" key="2">
    <source>
        <dbReference type="Proteomes" id="UP001204953"/>
    </source>
</evidence>
<dbReference type="Proteomes" id="UP001204953">
    <property type="component" value="Unassembled WGS sequence"/>
</dbReference>
<protein>
    <recommendedName>
        <fullName evidence="3">Calcium-binding protein</fullName>
    </recommendedName>
</protein>
<comment type="caution">
    <text evidence="1">The sequence shown here is derived from an EMBL/GenBank/DDBJ whole genome shotgun (WGS) entry which is preliminary data.</text>
</comment>
<evidence type="ECO:0000313" key="1">
    <source>
        <dbReference type="EMBL" id="MCP2729573.1"/>
    </source>
</evidence>
<sequence>MSLKSYNEKDLVRSNHQGLGNMILTGGSGNDTLIGGTENDTLSGLAGNDVLNGRDGADTYQFNLGDGQ</sequence>
<feature type="non-terminal residue" evidence="1">
    <location>
        <position position="68"/>
    </location>
</feature>
<dbReference type="InterPro" id="IPR001343">
    <property type="entry name" value="Hemolysn_Ca-bd"/>
</dbReference>
<dbReference type="PRINTS" id="PR00313">
    <property type="entry name" value="CABNDNGRPT"/>
</dbReference>
<organism evidence="1 2">
    <name type="scientific">Limnofasciculus baicalensis BBK-W-15</name>
    <dbReference type="NCBI Taxonomy" id="2699891"/>
    <lineage>
        <taxon>Bacteria</taxon>
        <taxon>Bacillati</taxon>
        <taxon>Cyanobacteriota</taxon>
        <taxon>Cyanophyceae</taxon>
        <taxon>Coleofasciculales</taxon>
        <taxon>Coleofasciculaceae</taxon>
        <taxon>Limnofasciculus</taxon>
        <taxon>Limnofasciculus baicalensis</taxon>
    </lineage>
</organism>
<dbReference type="InterPro" id="IPR011049">
    <property type="entry name" value="Serralysin-like_metalloprot_C"/>
</dbReference>
<accession>A0AAE3GTP8</accession>